<sequence>MTILDRLTGFANPAAALRRAVQLFDSGRPSEAFPLMAMAARAGIADAEYRVGRCYLEGSGVPPSRVEGTRWLGRAAKRGSADAQALLAALYVSGLATSEAVKGPASQRLFEQDTLGEPDFVAARELATKAAEAGSATGQAVLGYILTRGPGPMRDADAAHRWYERSAAAGCAEGRLGLALSLARQGGLAERDRIADEVRRAADAGLPTAIYLFAIFTEHGLGVAGDLAAAARLYQAAAEQGLPSAQFRLGLAMIEGSLGDLDPVAGEAWMRRAALAGNVEAAYLLGERNVKYRPPDYAEAATWYRRAAEAGHQAAARALGSLYLTGNGVARDEQEGTRWLRTAATSGNQAAQVDMANLALQGIGEADDTTNVAGWFEAAASSGDLIAAFNLGLCFVKGVGVPRDEGQAAQWLRRAAEGVAEAQYMYARILRDGRGVAADAQQARAWFAQAADGGILDARVALAEMLLNGRGGDRSPEAAVQLFERAAAAGHVGAMFALGALHSSGQGLPIDQVAAQKWFSAAAECGHGQAQLMLGRYLAKGLAGERDPLASRLWLERAAAHGIVEADEEFAEATSG</sequence>
<dbReference type="Gene3D" id="1.25.40.10">
    <property type="entry name" value="Tetratricopeptide repeat domain"/>
    <property type="match status" value="2"/>
</dbReference>
<dbReference type="PANTHER" id="PTHR11102:SF160">
    <property type="entry name" value="ERAD-ASSOCIATED E3 UBIQUITIN-PROTEIN LIGASE COMPONENT HRD3"/>
    <property type="match status" value="1"/>
</dbReference>
<name>A0ABU8L5H6_9HYPH</name>
<proteinExistence type="predicted"/>
<accession>A0ABU8L5H6</accession>
<dbReference type="InterPro" id="IPR006597">
    <property type="entry name" value="Sel1-like"/>
</dbReference>
<dbReference type="SUPFAM" id="SSF81901">
    <property type="entry name" value="HCP-like"/>
    <property type="match status" value="4"/>
</dbReference>
<reference evidence="1 2" key="1">
    <citation type="submission" date="2022-12" db="EMBL/GenBank/DDBJ databases">
        <authorList>
            <person name="Muema E."/>
        </authorList>
    </citation>
    <scope>NUCLEOTIDE SEQUENCE [LARGE SCALE GENOMIC DNA]</scope>
    <source>
        <strain evidence="2">1326</strain>
    </source>
</reference>
<dbReference type="InterPro" id="IPR011990">
    <property type="entry name" value="TPR-like_helical_dom_sf"/>
</dbReference>
<dbReference type="RefSeq" id="WP_337109518.1">
    <property type="nucleotide sequence ID" value="NZ_JAPYKS010000057.1"/>
</dbReference>
<keyword evidence="2" id="KW-1185">Reference proteome</keyword>
<evidence type="ECO:0000313" key="2">
    <source>
        <dbReference type="Proteomes" id="UP001387293"/>
    </source>
</evidence>
<gene>
    <name evidence="1" type="ORF">O7A60_31370</name>
</gene>
<dbReference type="SMART" id="SM00671">
    <property type="entry name" value="SEL1"/>
    <property type="match status" value="13"/>
</dbReference>
<organism evidence="1 2">
    <name type="scientific">Mesorhizobium salmacidum</name>
    <dbReference type="NCBI Taxonomy" id="3015171"/>
    <lineage>
        <taxon>Bacteria</taxon>
        <taxon>Pseudomonadati</taxon>
        <taxon>Pseudomonadota</taxon>
        <taxon>Alphaproteobacteria</taxon>
        <taxon>Hyphomicrobiales</taxon>
        <taxon>Phyllobacteriaceae</taxon>
        <taxon>Mesorhizobium</taxon>
    </lineage>
</organism>
<dbReference type="PANTHER" id="PTHR11102">
    <property type="entry name" value="SEL-1-LIKE PROTEIN"/>
    <property type="match status" value="1"/>
</dbReference>
<dbReference type="Proteomes" id="UP001387293">
    <property type="component" value="Unassembled WGS sequence"/>
</dbReference>
<dbReference type="InterPro" id="IPR050767">
    <property type="entry name" value="Sel1_AlgK"/>
</dbReference>
<dbReference type="Pfam" id="PF08238">
    <property type="entry name" value="Sel1"/>
    <property type="match status" value="12"/>
</dbReference>
<evidence type="ECO:0000313" key="1">
    <source>
        <dbReference type="EMBL" id="MEI9413202.1"/>
    </source>
</evidence>
<protein>
    <submittedName>
        <fullName evidence="1">Tetratricopeptide repeat protein</fullName>
    </submittedName>
</protein>
<comment type="caution">
    <text evidence="1">The sequence shown here is derived from an EMBL/GenBank/DDBJ whole genome shotgun (WGS) entry which is preliminary data.</text>
</comment>
<dbReference type="EMBL" id="JAPYKS010000057">
    <property type="protein sequence ID" value="MEI9413202.1"/>
    <property type="molecule type" value="Genomic_DNA"/>
</dbReference>